<proteinExistence type="predicted"/>
<dbReference type="PATRIC" id="fig|765913.3.peg.508"/>
<evidence type="ECO:0000259" key="2">
    <source>
        <dbReference type="Pfam" id="PF00535"/>
    </source>
</evidence>
<keyword evidence="4" id="KW-1185">Reference proteome</keyword>
<dbReference type="InterPro" id="IPR029044">
    <property type="entry name" value="Nucleotide-diphossugar_trans"/>
</dbReference>
<dbReference type="eggNOG" id="COG2120">
    <property type="taxonomic scope" value="Bacteria"/>
</dbReference>
<dbReference type="Pfam" id="PF14307">
    <property type="entry name" value="Glyco_tran_WbsX"/>
    <property type="match status" value="1"/>
</dbReference>
<dbReference type="SUPFAM" id="SSF102588">
    <property type="entry name" value="LmbE-like"/>
    <property type="match status" value="1"/>
</dbReference>
<dbReference type="EMBL" id="AFWT01000003">
    <property type="protein sequence ID" value="EGV33295.1"/>
    <property type="molecule type" value="Genomic_DNA"/>
</dbReference>
<dbReference type="InterPro" id="IPR001173">
    <property type="entry name" value="Glyco_trans_2-like"/>
</dbReference>
<feature type="domain" description="Glycosyltransferase 2-like" evidence="2">
    <location>
        <begin position="242"/>
        <end position="397"/>
    </location>
</feature>
<dbReference type="SUPFAM" id="SSF53448">
    <property type="entry name" value="Nucleotide-diphospho-sugar transferases"/>
    <property type="match status" value="2"/>
</dbReference>
<feature type="coiled-coil region" evidence="1">
    <location>
        <begin position="504"/>
        <end position="531"/>
    </location>
</feature>
<organism evidence="3 4">
    <name type="scientific">Thiorhodococcus drewsii AZ1</name>
    <dbReference type="NCBI Taxonomy" id="765913"/>
    <lineage>
        <taxon>Bacteria</taxon>
        <taxon>Pseudomonadati</taxon>
        <taxon>Pseudomonadota</taxon>
        <taxon>Gammaproteobacteria</taxon>
        <taxon>Chromatiales</taxon>
        <taxon>Chromatiaceae</taxon>
        <taxon>Thiorhodococcus</taxon>
    </lineage>
</organism>
<reference evidence="3 4" key="1">
    <citation type="submission" date="2011-06" db="EMBL/GenBank/DDBJ databases">
        <title>The draft genome of Thiorhodococcus drewsii AZ1.</title>
        <authorList>
            <consortium name="US DOE Joint Genome Institute (JGI-PGF)"/>
            <person name="Lucas S."/>
            <person name="Han J."/>
            <person name="Lapidus A."/>
            <person name="Cheng J.-F."/>
            <person name="Goodwin L."/>
            <person name="Pitluck S."/>
            <person name="Peters L."/>
            <person name="Land M.L."/>
            <person name="Hauser L."/>
            <person name="Vogl K."/>
            <person name="Liu Z."/>
            <person name="Imhoff J."/>
            <person name="Thiel V."/>
            <person name="Frigaard N.-U."/>
            <person name="Bryant D.A."/>
            <person name="Woyke T.J."/>
        </authorList>
    </citation>
    <scope>NUCLEOTIDE SEQUENCE [LARGE SCALE GENOMIC DNA]</scope>
    <source>
        <strain evidence="3 4">AZ1</strain>
    </source>
</reference>
<protein>
    <submittedName>
        <fullName evidence="3">Glycosyl transferase family 2</fullName>
    </submittedName>
</protein>
<accession>G2DWU1</accession>
<dbReference type="CDD" id="cd04186">
    <property type="entry name" value="GT_2_like_c"/>
    <property type="match status" value="1"/>
</dbReference>
<dbReference type="InterPro" id="IPR032719">
    <property type="entry name" value="WbsX"/>
</dbReference>
<evidence type="ECO:0000313" key="4">
    <source>
        <dbReference type="Proteomes" id="UP000004200"/>
    </source>
</evidence>
<dbReference type="RefSeq" id="WP_007039218.1">
    <property type="nucleotide sequence ID" value="NZ_AFWT01000003.1"/>
</dbReference>
<dbReference type="Gene3D" id="3.90.550.10">
    <property type="entry name" value="Spore Coat Polysaccharide Biosynthesis Protein SpsA, Chain A"/>
    <property type="match status" value="2"/>
</dbReference>
<keyword evidence="1" id="KW-0175">Coiled coil</keyword>
<dbReference type="GO" id="GO:0016740">
    <property type="term" value="F:transferase activity"/>
    <property type="evidence" value="ECO:0007669"/>
    <property type="project" value="UniProtKB-KW"/>
</dbReference>
<feature type="domain" description="Glycosyltransferase 2-like" evidence="2">
    <location>
        <begin position="691"/>
        <end position="860"/>
    </location>
</feature>
<dbReference type="PANTHER" id="PTHR41244">
    <property type="entry name" value="RHAMNAN SYNTHESIS F"/>
    <property type="match status" value="1"/>
</dbReference>
<comment type="caution">
    <text evidence="3">The sequence shown here is derived from an EMBL/GenBank/DDBJ whole genome shotgun (WGS) entry which is preliminary data.</text>
</comment>
<dbReference type="eggNOG" id="COG1216">
    <property type="taxonomic scope" value="Bacteria"/>
</dbReference>
<evidence type="ECO:0000313" key="3">
    <source>
        <dbReference type="EMBL" id="EGV33295.1"/>
    </source>
</evidence>
<dbReference type="CDD" id="cd11579">
    <property type="entry name" value="Glyco_tran_WbsX"/>
    <property type="match status" value="1"/>
</dbReference>
<gene>
    <name evidence="3" type="ORF">ThidrDRAFT_0502</name>
</gene>
<dbReference type="InterPro" id="IPR024078">
    <property type="entry name" value="LmbE-like_dom_sf"/>
</dbReference>
<dbReference type="Gene3D" id="3.20.20.80">
    <property type="entry name" value="Glycosidases"/>
    <property type="match status" value="1"/>
</dbReference>
<keyword evidence="3" id="KW-0808">Transferase</keyword>
<sequence length="1287" mass="144648">MHSEYAMEPPSRVERIGAGRALVVVRCLGEETIGCAGAILAHMGQGDAVSVLAAESGTAGVERGGALGVLGTGLPRLLGLSHEAIFYSETLIKRIRERIQDIGAEFVYVCSPAEPAFAARQLSLAVTEAVRRCGHECRLVYFELEAELRPNRLLEIGSFVDAIASARDALDGAGDRARQMDLVRARENYRKRLADGADVEGYRLIEGEELRALRPGGPIAPLVSVLSGPDALEQPLSPPLISIIVRTTGRPELADALNAIAVQTYPNLEVVVVQANAGAPLRLPERVGAAELRLARTGEALHRSRAANLGLSEARGTYLAFLDDDDWWLPEHLSLLARRLDGVPERAAYSGVRCVRPDGDGWEESHLFNDPFDANRLLVDNFVPIHAVLFHRSLFEEGCRFDEDLDVYEDWDFWVQVCRLTPMLHEPSLSAVYRLAAGTGFGVSAAQAEVESGLARFFAKWRRHWTDDEWMRVVERARSAQGIAVMQRQVRLTEGQRDQLGDYNRTLNARLAESNDQLGRLHERKQVLEAQLLTAETRVRDEMQAHFAERQCHYEQRIGEVSIERDLLRQRLDELHASTSWRLTVPVRALRRAIGATRCWVGAVYRSGLRLARLIYRGVLPLAVRRHLTPALSQVVSRPQAVSEETPRVPPFESGTPFNASLLSILRLSPKRLMSSAETLVLPTSESPRVSVVMPVFKQPAYTLECLSSIVQYPPLVAFELILIDDGSDPETRALLRAVRGIRLIENETNLGFLRSCNKAAMTARGRYLLFLNNDTQVRPGWLDRLLEPFADSSIGMTGSKLLYPSGHLQEAGVSMKSDGSARLVGLNGDPSAPEFNQPREVDYCSGASFMIDRDLFERVGGFDDRYAPAYFEDADLAFQVRGLGRRILYQPASEVVHHLSVTTGAAGDKLARIEANRAKFVDKWHEQLSELDQVRLIAFYLPQFHPIPENDAWWGRGFTEWTNVTRARPNFAGHYQPHLPGELGFYDLRLAETRRRQAELAREHGIHGFCYYYYWFNGRRLLHRPLDEVVASGEPDFPFCVCWANENWSRRWDGREQDLLMEQQYSPEDDVDFIRALFPTLSDPRYIRIGGRPLLLVYRASLLPDSRATTDRWREECVRAGLPEPYLACVHSFREGEAAPAGFEAAVEFPPHGRSVQTVNPEGMFNPDFQGRFYDYAATARTFAELNYLDRKVFRGVMPGWDNTARRQDAGDIFLGASPEIYESWLTRVIAETRDLKFGDERLVFVNAWNEWAEGNHLEPDSQFGNAYLEATRRALDAVVAPRPRG</sequence>
<evidence type="ECO:0000256" key="1">
    <source>
        <dbReference type="SAM" id="Coils"/>
    </source>
</evidence>
<dbReference type="Gene3D" id="3.40.50.10320">
    <property type="entry name" value="LmbE-like"/>
    <property type="match status" value="1"/>
</dbReference>
<dbReference type="PANTHER" id="PTHR41244:SF1">
    <property type="entry name" value="GLYCOSYLTRANSFERASE"/>
    <property type="match status" value="1"/>
</dbReference>
<name>G2DWU1_9GAMM</name>
<dbReference type="Pfam" id="PF00535">
    <property type="entry name" value="Glycos_transf_2"/>
    <property type="match status" value="2"/>
</dbReference>
<dbReference type="Proteomes" id="UP000004200">
    <property type="component" value="Unassembled WGS sequence"/>
</dbReference>
<dbReference type="STRING" id="765913.ThidrDRAFT_0502"/>